<dbReference type="EMBL" id="JACBZP010000001">
    <property type="protein sequence ID" value="NYI69015.1"/>
    <property type="molecule type" value="Genomic_DNA"/>
</dbReference>
<dbReference type="InterPro" id="IPR050923">
    <property type="entry name" value="Cell_Proc_Reg/RNA_Proc"/>
</dbReference>
<keyword evidence="1" id="KW-0597">Phosphoprotein</keyword>
<organism evidence="4 5">
    <name type="scientific">Spelaeicoccus albus</name>
    <dbReference type="NCBI Taxonomy" id="1280376"/>
    <lineage>
        <taxon>Bacteria</taxon>
        <taxon>Bacillati</taxon>
        <taxon>Actinomycetota</taxon>
        <taxon>Actinomycetes</taxon>
        <taxon>Micrococcales</taxon>
        <taxon>Brevibacteriaceae</taxon>
        <taxon>Spelaeicoccus</taxon>
    </lineage>
</organism>
<feature type="region of interest" description="Disordered" evidence="2">
    <location>
        <begin position="1"/>
        <end position="39"/>
    </location>
</feature>
<evidence type="ECO:0000259" key="3">
    <source>
        <dbReference type="PROSITE" id="PS50006"/>
    </source>
</evidence>
<dbReference type="PROSITE" id="PS50006">
    <property type="entry name" value="FHA_DOMAIN"/>
    <property type="match status" value="1"/>
</dbReference>
<comment type="caution">
    <text evidence="4">The sequence shown here is derived from an EMBL/GenBank/DDBJ whole genome shotgun (WGS) entry which is preliminary data.</text>
</comment>
<evidence type="ECO:0000256" key="1">
    <source>
        <dbReference type="ARBA" id="ARBA00022553"/>
    </source>
</evidence>
<dbReference type="Gene3D" id="2.60.200.20">
    <property type="match status" value="1"/>
</dbReference>
<feature type="domain" description="FHA" evidence="3">
    <location>
        <begin position="88"/>
        <end position="137"/>
    </location>
</feature>
<keyword evidence="5" id="KW-1185">Reference proteome</keyword>
<protein>
    <submittedName>
        <fullName evidence="4">PSer/pThr/pTyr-binding forkhead associated (FHA) protein</fullName>
    </submittedName>
</protein>
<dbReference type="InterPro" id="IPR000253">
    <property type="entry name" value="FHA_dom"/>
</dbReference>
<accession>A0A7Z0D511</accession>
<reference evidence="4 5" key="1">
    <citation type="submission" date="2020-07" db="EMBL/GenBank/DDBJ databases">
        <title>Sequencing the genomes of 1000 actinobacteria strains.</title>
        <authorList>
            <person name="Klenk H.-P."/>
        </authorList>
    </citation>
    <scope>NUCLEOTIDE SEQUENCE [LARGE SCALE GENOMIC DNA]</scope>
    <source>
        <strain evidence="4 5">DSM 26341</strain>
    </source>
</reference>
<name>A0A7Z0D511_9MICO</name>
<evidence type="ECO:0000313" key="5">
    <source>
        <dbReference type="Proteomes" id="UP000539111"/>
    </source>
</evidence>
<dbReference type="PANTHER" id="PTHR23308">
    <property type="entry name" value="NUCLEAR INHIBITOR OF PROTEIN PHOSPHATASE-1"/>
    <property type="match status" value="1"/>
</dbReference>
<dbReference type="SMART" id="SM00240">
    <property type="entry name" value="FHA"/>
    <property type="match status" value="1"/>
</dbReference>
<evidence type="ECO:0000256" key="2">
    <source>
        <dbReference type="SAM" id="MobiDB-lite"/>
    </source>
</evidence>
<dbReference type="Pfam" id="PF00498">
    <property type="entry name" value="FHA"/>
    <property type="match status" value="1"/>
</dbReference>
<gene>
    <name evidence="4" type="ORF">BJY26_003321</name>
</gene>
<feature type="compositionally biased region" description="Low complexity" evidence="2">
    <location>
        <begin position="29"/>
        <end position="39"/>
    </location>
</feature>
<dbReference type="AlphaFoldDB" id="A0A7Z0D511"/>
<dbReference type="InterPro" id="IPR008984">
    <property type="entry name" value="SMAD_FHA_dom_sf"/>
</dbReference>
<dbReference type="RefSeq" id="WP_179429283.1">
    <property type="nucleotide sequence ID" value="NZ_JACBZP010000001.1"/>
</dbReference>
<evidence type="ECO:0000313" key="4">
    <source>
        <dbReference type="EMBL" id="NYI69015.1"/>
    </source>
</evidence>
<dbReference type="Proteomes" id="UP000539111">
    <property type="component" value="Unassembled WGS sequence"/>
</dbReference>
<proteinExistence type="predicted"/>
<dbReference type="SUPFAM" id="SSF49879">
    <property type="entry name" value="SMAD/FHA domain"/>
    <property type="match status" value="1"/>
</dbReference>
<sequence length="162" mass="17238">MSESEFLGNVPSESSDDETGVGKIPAFDSSSTGIGSSSTGEIPDARLLELFSDEDIAAIESLPVGSALLFVVRGPDAGSRFLLSADTVTVGRSPKNDIFFDDVTVSRKHAKFVKSGSGYLIQDVGSLNGTYVGRERVDSHQLAPGDSLQIGKFRMIYQCRQG</sequence>